<name>A0AAN0Y2C8_VIBNA</name>
<reference evidence="2 3" key="1">
    <citation type="submission" date="2016-07" db="EMBL/GenBank/DDBJ databases">
        <title>Developing Vibrio natriegens as a novel, fast-growing host for biotechnology.</title>
        <authorList>
            <person name="Weinstock M.T."/>
            <person name="Hesek E.D."/>
            <person name="Wilson C.M."/>
            <person name="Gibson D.G."/>
        </authorList>
    </citation>
    <scope>NUCLEOTIDE SEQUENCE [LARGE SCALE GENOMIC DNA]</scope>
    <source>
        <strain evidence="2 3">ATCC 14048</strain>
    </source>
</reference>
<organism evidence="2 3">
    <name type="scientific">Vibrio natriegens NBRC 15636 = ATCC 14048 = DSM 759</name>
    <dbReference type="NCBI Taxonomy" id="1219067"/>
    <lineage>
        <taxon>Bacteria</taxon>
        <taxon>Pseudomonadati</taxon>
        <taxon>Pseudomonadota</taxon>
        <taxon>Gammaproteobacteria</taxon>
        <taxon>Vibrionales</taxon>
        <taxon>Vibrionaceae</taxon>
        <taxon>Vibrio</taxon>
    </lineage>
</organism>
<evidence type="ECO:0000256" key="1">
    <source>
        <dbReference type="SAM" id="MobiDB-lite"/>
    </source>
</evidence>
<proteinExistence type="predicted"/>
<dbReference type="EMBL" id="CP016345">
    <property type="protein sequence ID" value="ANQ12675.1"/>
    <property type="molecule type" value="Genomic_DNA"/>
</dbReference>
<dbReference type="Proteomes" id="UP000092741">
    <property type="component" value="Chromosome 1"/>
</dbReference>
<evidence type="ECO:0000313" key="2">
    <source>
        <dbReference type="EMBL" id="ANQ12675.1"/>
    </source>
</evidence>
<dbReference type="KEGG" id="vna:PN96_05520"/>
<gene>
    <name evidence="2" type="ORF">BA890_07825</name>
</gene>
<accession>A0AAN0Y2C8</accession>
<evidence type="ECO:0000313" key="3">
    <source>
        <dbReference type="Proteomes" id="UP000092741"/>
    </source>
</evidence>
<sequence>MFVNSATGIQDGASEHSTNKRAQIENKTSLLKLSLADLSYVQLKFEQKLFVSTKQGDDHAPFLVAWFLIVN</sequence>
<protein>
    <submittedName>
        <fullName evidence="2">Uncharacterized protein</fullName>
    </submittedName>
</protein>
<keyword evidence="3" id="KW-1185">Reference proteome</keyword>
<dbReference type="AlphaFoldDB" id="A0AAN0Y2C8"/>
<feature type="region of interest" description="Disordered" evidence="1">
    <location>
        <begin position="1"/>
        <end position="20"/>
    </location>
</feature>